<dbReference type="Proteomes" id="UP000192940">
    <property type="component" value="Chromosome I"/>
</dbReference>
<name>A0A1X7H143_9BACL</name>
<dbReference type="EMBL" id="LT840184">
    <property type="protein sequence ID" value="SMF77992.1"/>
    <property type="molecule type" value="Genomic_DNA"/>
</dbReference>
<dbReference type="GO" id="GO:0003700">
    <property type="term" value="F:DNA-binding transcription factor activity"/>
    <property type="evidence" value="ECO:0007669"/>
    <property type="project" value="InterPro"/>
</dbReference>
<sequence>MIEAEKYLIDLVKEAQSGDQKALLAIIHRFYPAIKKVKKKISSQEQEDLEQELLEKIIRAILLYDLNMEIDLSHFRESIKAFMNEKHYEA</sequence>
<evidence type="ECO:0000313" key="3">
    <source>
        <dbReference type="Proteomes" id="UP000192940"/>
    </source>
</evidence>
<dbReference type="Pfam" id="PF12645">
    <property type="entry name" value="HTH_16"/>
    <property type="match status" value="1"/>
</dbReference>
<protein>
    <submittedName>
        <fullName evidence="2">Helix-turn-helix domain-containing protein</fullName>
    </submittedName>
</protein>
<evidence type="ECO:0000313" key="2">
    <source>
        <dbReference type="EMBL" id="SMF77992.1"/>
    </source>
</evidence>
<dbReference type="SUPFAM" id="SSF88946">
    <property type="entry name" value="Sigma2 domain of RNA polymerase sigma factors"/>
    <property type="match status" value="1"/>
</dbReference>
<dbReference type="InterPro" id="IPR013325">
    <property type="entry name" value="RNA_pol_sigma_r2"/>
</dbReference>
<gene>
    <name evidence="2" type="ORF">SAMN05661091_1509</name>
</gene>
<proteinExistence type="predicted"/>
<dbReference type="AlphaFoldDB" id="A0A1X7H143"/>
<feature type="domain" description="Helix-turn-helix conjugative transposon-like" evidence="1">
    <location>
        <begin position="11"/>
        <end position="65"/>
    </location>
</feature>
<evidence type="ECO:0000259" key="1">
    <source>
        <dbReference type="Pfam" id="PF12645"/>
    </source>
</evidence>
<dbReference type="STRING" id="1313296.SAMN05661091_1509"/>
<reference evidence="2 3" key="1">
    <citation type="submission" date="2017-04" db="EMBL/GenBank/DDBJ databases">
        <authorList>
            <person name="Afonso C.L."/>
            <person name="Miller P.J."/>
            <person name="Scott M.A."/>
            <person name="Spackman E."/>
            <person name="Goraichik I."/>
            <person name="Dimitrov K.M."/>
            <person name="Suarez D.L."/>
            <person name="Swayne D.E."/>
        </authorList>
    </citation>
    <scope>NUCLEOTIDE SEQUENCE [LARGE SCALE GENOMIC DNA]</scope>
    <source>
        <strain evidence="2 3">N3/975</strain>
    </source>
</reference>
<dbReference type="GO" id="GO:0006352">
    <property type="term" value="P:DNA-templated transcription initiation"/>
    <property type="evidence" value="ECO:0007669"/>
    <property type="project" value="InterPro"/>
</dbReference>
<organism evidence="2 3">
    <name type="scientific">Paenibacillus uliginis N3/975</name>
    <dbReference type="NCBI Taxonomy" id="1313296"/>
    <lineage>
        <taxon>Bacteria</taxon>
        <taxon>Bacillati</taxon>
        <taxon>Bacillota</taxon>
        <taxon>Bacilli</taxon>
        <taxon>Bacillales</taxon>
        <taxon>Paenibacillaceae</taxon>
        <taxon>Paenibacillus</taxon>
    </lineage>
</organism>
<keyword evidence="3" id="KW-1185">Reference proteome</keyword>
<accession>A0A1X7H143</accession>
<dbReference type="RefSeq" id="WP_208918434.1">
    <property type="nucleotide sequence ID" value="NZ_LT840184.1"/>
</dbReference>
<dbReference type="InterPro" id="IPR024760">
    <property type="entry name" value="HTH_dom_conjug_TS-like"/>
</dbReference>